<dbReference type="EMBL" id="UXAV01000039">
    <property type="protein sequence ID" value="VDC27593.1"/>
    <property type="molecule type" value="Genomic_DNA"/>
</dbReference>
<organism evidence="2 3">
    <name type="scientific">Filibacter tadaridae</name>
    <dbReference type="NCBI Taxonomy" id="2483811"/>
    <lineage>
        <taxon>Bacteria</taxon>
        <taxon>Bacillati</taxon>
        <taxon>Bacillota</taxon>
        <taxon>Bacilli</taxon>
        <taxon>Bacillales</taxon>
        <taxon>Caryophanaceae</taxon>
        <taxon>Filibacter</taxon>
    </lineage>
</organism>
<keyword evidence="1" id="KW-0175">Coiled coil</keyword>
<dbReference type="AlphaFoldDB" id="A0A3P5XIV3"/>
<keyword evidence="3" id="KW-1185">Reference proteome</keyword>
<sequence length="79" mass="9506">MNQDQQEHKKSLEQQLQWTNEQVRILDEMDVKLHEMKRIAEYALEQNLSARETETLNDELNALKSEFSSLEKQYYPVLH</sequence>
<accession>A0A3P5XIV3</accession>
<evidence type="ECO:0000313" key="3">
    <source>
        <dbReference type="Proteomes" id="UP000270468"/>
    </source>
</evidence>
<dbReference type="OrthoDB" id="2887155at2"/>
<protein>
    <submittedName>
        <fullName evidence="2">Uncharacterized protein</fullName>
    </submittedName>
</protein>
<evidence type="ECO:0000313" key="2">
    <source>
        <dbReference type="EMBL" id="VDC27593.1"/>
    </source>
</evidence>
<gene>
    <name evidence="2" type="ORF">FILTAD_01683</name>
</gene>
<evidence type="ECO:0000256" key="1">
    <source>
        <dbReference type="SAM" id="Coils"/>
    </source>
</evidence>
<reference evidence="2 3" key="1">
    <citation type="submission" date="2018-11" db="EMBL/GenBank/DDBJ databases">
        <authorList>
            <person name="Criscuolo A."/>
        </authorList>
    </citation>
    <scope>NUCLEOTIDE SEQUENCE [LARGE SCALE GENOMIC DNA]</scope>
    <source>
        <strain evidence="2">ATB-66</strain>
    </source>
</reference>
<proteinExistence type="predicted"/>
<feature type="coiled-coil region" evidence="1">
    <location>
        <begin position="2"/>
        <end position="29"/>
    </location>
</feature>
<dbReference type="Proteomes" id="UP000270468">
    <property type="component" value="Unassembled WGS sequence"/>
</dbReference>
<dbReference type="RefSeq" id="WP_124070082.1">
    <property type="nucleotide sequence ID" value="NZ_CBCRXF010000021.1"/>
</dbReference>
<name>A0A3P5XIV3_9BACL</name>